<dbReference type="EMBL" id="GBRH01173974">
    <property type="protein sequence ID" value="JAE23922.1"/>
    <property type="molecule type" value="Transcribed_RNA"/>
</dbReference>
<proteinExistence type="predicted"/>
<organism evidence="1">
    <name type="scientific">Arundo donax</name>
    <name type="common">Giant reed</name>
    <name type="synonym">Donax arundinaceus</name>
    <dbReference type="NCBI Taxonomy" id="35708"/>
    <lineage>
        <taxon>Eukaryota</taxon>
        <taxon>Viridiplantae</taxon>
        <taxon>Streptophyta</taxon>
        <taxon>Embryophyta</taxon>
        <taxon>Tracheophyta</taxon>
        <taxon>Spermatophyta</taxon>
        <taxon>Magnoliopsida</taxon>
        <taxon>Liliopsida</taxon>
        <taxon>Poales</taxon>
        <taxon>Poaceae</taxon>
        <taxon>PACMAD clade</taxon>
        <taxon>Arundinoideae</taxon>
        <taxon>Arundineae</taxon>
        <taxon>Arundo</taxon>
    </lineage>
</organism>
<protein>
    <submittedName>
        <fullName evidence="1">Uncharacterized protein</fullName>
    </submittedName>
</protein>
<sequence>MGGLAAVIGTVTSPNKSACKTGSEISSGRGLLITIGSVSVAAVDDGGLEADGDGIGAG</sequence>
<accession>A0A0A9GHF5</accession>
<reference evidence="1" key="2">
    <citation type="journal article" date="2015" name="Data Brief">
        <title>Shoot transcriptome of the giant reed, Arundo donax.</title>
        <authorList>
            <person name="Barrero R.A."/>
            <person name="Guerrero F.D."/>
            <person name="Moolhuijzen P."/>
            <person name="Goolsby J.A."/>
            <person name="Tidwell J."/>
            <person name="Bellgard S.E."/>
            <person name="Bellgard M.I."/>
        </authorList>
    </citation>
    <scope>NUCLEOTIDE SEQUENCE</scope>
    <source>
        <tissue evidence="1">Shoot tissue taken approximately 20 cm above the soil surface</tissue>
    </source>
</reference>
<name>A0A0A9GHF5_ARUDO</name>
<evidence type="ECO:0000313" key="1">
    <source>
        <dbReference type="EMBL" id="JAE23922.1"/>
    </source>
</evidence>
<dbReference type="AlphaFoldDB" id="A0A0A9GHF5"/>
<reference evidence="1" key="1">
    <citation type="submission" date="2014-09" db="EMBL/GenBank/DDBJ databases">
        <authorList>
            <person name="Magalhaes I.L.F."/>
            <person name="Oliveira U."/>
            <person name="Santos F.R."/>
            <person name="Vidigal T.H.D.A."/>
            <person name="Brescovit A.D."/>
            <person name="Santos A.J."/>
        </authorList>
    </citation>
    <scope>NUCLEOTIDE SEQUENCE</scope>
    <source>
        <tissue evidence="1">Shoot tissue taken approximately 20 cm above the soil surface</tissue>
    </source>
</reference>